<feature type="signal peptide" evidence="2">
    <location>
        <begin position="1"/>
        <end position="19"/>
    </location>
</feature>
<keyword evidence="1" id="KW-0472">Membrane</keyword>
<name>A0A380MWY5_9GAMM</name>
<keyword evidence="1" id="KW-0812">Transmembrane</keyword>
<protein>
    <submittedName>
        <fullName evidence="3">Uncharacterized protein</fullName>
    </submittedName>
</protein>
<evidence type="ECO:0000313" key="3">
    <source>
        <dbReference type="EMBL" id="SUO96556.1"/>
    </source>
</evidence>
<evidence type="ECO:0000256" key="1">
    <source>
        <dbReference type="SAM" id="Phobius"/>
    </source>
</evidence>
<evidence type="ECO:0000313" key="4">
    <source>
        <dbReference type="Proteomes" id="UP000254575"/>
    </source>
</evidence>
<dbReference type="EMBL" id="UHIA01000004">
    <property type="protein sequence ID" value="SUO96556.1"/>
    <property type="molecule type" value="Genomic_DNA"/>
</dbReference>
<accession>A0A380MWY5</accession>
<organism evidence="3 4">
    <name type="scientific">Suttonella indologenes</name>
    <dbReference type="NCBI Taxonomy" id="13276"/>
    <lineage>
        <taxon>Bacteria</taxon>
        <taxon>Pseudomonadati</taxon>
        <taxon>Pseudomonadota</taxon>
        <taxon>Gammaproteobacteria</taxon>
        <taxon>Cardiobacteriales</taxon>
        <taxon>Cardiobacteriaceae</taxon>
        <taxon>Suttonella</taxon>
    </lineage>
</organism>
<evidence type="ECO:0000256" key="2">
    <source>
        <dbReference type="SAM" id="SignalP"/>
    </source>
</evidence>
<reference evidence="3 4" key="1">
    <citation type="submission" date="2018-06" db="EMBL/GenBank/DDBJ databases">
        <authorList>
            <consortium name="Pathogen Informatics"/>
            <person name="Doyle S."/>
        </authorList>
    </citation>
    <scope>NUCLEOTIDE SEQUENCE [LARGE SCALE GENOMIC DNA]</scope>
    <source>
        <strain evidence="3 4">NCTC10717</strain>
    </source>
</reference>
<dbReference type="Proteomes" id="UP000254575">
    <property type="component" value="Unassembled WGS sequence"/>
</dbReference>
<dbReference type="AlphaFoldDB" id="A0A380MWY5"/>
<dbReference type="OrthoDB" id="6255777at2"/>
<keyword evidence="2" id="KW-0732">Signal</keyword>
<sequence length="143" mass="16347">MKKYLLALGLSLAVLPAYAAKPAFFGYGDHIKRVADLPDIEELKVQGRYVDIGYCYKQLSIMFIPVWNWEERYCGYVDENTYSDVGKEDLLEISKALNADTSWDDGKSKLSMWERVWGKLAFAGVLLLFMLFNLLKSNKSEGE</sequence>
<gene>
    <name evidence="3" type="ORF">NCTC10717_01056</name>
</gene>
<keyword evidence="4" id="KW-1185">Reference proteome</keyword>
<keyword evidence="1" id="KW-1133">Transmembrane helix</keyword>
<feature type="transmembrane region" description="Helical" evidence="1">
    <location>
        <begin position="116"/>
        <end position="135"/>
    </location>
</feature>
<dbReference type="RefSeq" id="WP_115218316.1">
    <property type="nucleotide sequence ID" value="NZ_UHIA01000004.1"/>
</dbReference>
<feature type="chain" id="PRO_5016755524" evidence="2">
    <location>
        <begin position="20"/>
        <end position="143"/>
    </location>
</feature>
<proteinExistence type="predicted"/>